<gene>
    <name evidence="1" type="ORF">J7I44_12510</name>
</gene>
<accession>A0ABS4DPZ7</accession>
<keyword evidence="2" id="KW-1185">Reference proteome</keyword>
<evidence type="ECO:0000313" key="2">
    <source>
        <dbReference type="Proteomes" id="UP000823790"/>
    </source>
</evidence>
<name>A0ABS4DPZ7_9GAMM</name>
<proteinExistence type="predicted"/>
<organism evidence="1 2">
    <name type="scientific">Frateuria flava</name>
    <dbReference type="NCBI Taxonomy" id="2821489"/>
    <lineage>
        <taxon>Bacteria</taxon>
        <taxon>Pseudomonadati</taxon>
        <taxon>Pseudomonadota</taxon>
        <taxon>Gammaproteobacteria</taxon>
        <taxon>Lysobacterales</taxon>
        <taxon>Rhodanobacteraceae</taxon>
        <taxon>Frateuria</taxon>
    </lineage>
</organism>
<dbReference type="RefSeq" id="WP_209621249.1">
    <property type="nucleotide sequence ID" value="NZ_JAGJRS010000022.1"/>
</dbReference>
<reference evidence="1 2" key="1">
    <citation type="submission" date="2021-04" db="EMBL/GenBank/DDBJ databases">
        <authorList>
            <person name="Huq M.A."/>
        </authorList>
    </citation>
    <scope>NUCLEOTIDE SEQUENCE [LARGE SCALE GENOMIC DNA]</scope>
    <source>
        <strain evidence="1 2">MAH-13</strain>
    </source>
</reference>
<sequence>MPGHGNCYLVINAGANTYYRYIKKYSDAQEKAFIVDAKLAEVGGNAGMAATVRVGAIQRKTTEPTNGTEI</sequence>
<dbReference type="EMBL" id="JAGJRS010000022">
    <property type="protein sequence ID" value="MBP1475127.1"/>
    <property type="molecule type" value="Genomic_DNA"/>
</dbReference>
<evidence type="ECO:0000313" key="1">
    <source>
        <dbReference type="EMBL" id="MBP1475127.1"/>
    </source>
</evidence>
<protein>
    <submittedName>
        <fullName evidence="1">Uncharacterized protein</fullName>
    </submittedName>
</protein>
<dbReference type="Proteomes" id="UP000823790">
    <property type="component" value="Unassembled WGS sequence"/>
</dbReference>
<comment type="caution">
    <text evidence="1">The sequence shown here is derived from an EMBL/GenBank/DDBJ whole genome shotgun (WGS) entry which is preliminary data.</text>
</comment>